<reference evidence="1 2" key="1">
    <citation type="submission" date="2015-01" db="EMBL/GenBank/DDBJ databases">
        <title>Evolution of Trichinella species and genotypes.</title>
        <authorList>
            <person name="Korhonen P.K."/>
            <person name="Edoardo P."/>
            <person name="Giuseppe L.R."/>
            <person name="Gasser R.B."/>
        </authorList>
    </citation>
    <scope>NUCLEOTIDE SEQUENCE [LARGE SCALE GENOMIC DNA]</scope>
    <source>
        <strain evidence="1">ISS13</strain>
    </source>
</reference>
<name>A0A0V1EDZ0_TRIPS</name>
<gene>
    <name evidence="1" type="ORF">T4A_2611</name>
</gene>
<accession>A0A0V1EDZ0</accession>
<dbReference type="EMBL" id="JYDR01000058">
    <property type="protein sequence ID" value="KRY71379.1"/>
    <property type="molecule type" value="Genomic_DNA"/>
</dbReference>
<comment type="caution">
    <text evidence="1">The sequence shown here is derived from an EMBL/GenBank/DDBJ whole genome shotgun (WGS) entry which is preliminary data.</text>
</comment>
<feature type="non-terminal residue" evidence="1">
    <location>
        <position position="107"/>
    </location>
</feature>
<evidence type="ECO:0000313" key="1">
    <source>
        <dbReference type="EMBL" id="KRY71379.1"/>
    </source>
</evidence>
<proteinExistence type="predicted"/>
<protein>
    <submittedName>
        <fullName evidence="1">Uncharacterized protein</fullName>
    </submittedName>
</protein>
<organism evidence="1 2">
    <name type="scientific">Trichinella pseudospiralis</name>
    <name type="common">Parasitic roundworm</name>
    <dbReference type="NCBI Taxonomy" id="6337"/>
    <lineage>
        <taxon>Eukaryota</taxon>
        <taxon>Metazoa</taxon>
        <taxon>Ecdysozoa</taxon>
        <taxon>Nematoda</taxon>
        <taxon>Enoplea</taxon>
        <taxon>Dorylaimia</taxon>
        <taxon>Trichinellida</taxon>
        <taxon>Trichinellidae</taxon>
        <taxon>Trichinella</taxon>
    </lineage>
</organism>
<sequence length="107" mass="12190">MGIGLVAFPSHFNVLKLMEFTTFHSRINQYGSSRSVLKQCHKKQPYCKNLCSSMLPSTVNHVYCSDSFLRQWISSAVDQLWDSYIFDHPGTLSRPLSAHSKCGITEF</sequence>
<dbReference type="AlphaFoldDB" id="A0A0V1EDZ0"/>
<evidence type="ECO:0000313" key="2">
    <source>
        <dbReference type="Proteomes" id="UP000054632"/>
    </source>
</evidence>
<dbReference type="Proteomes" id="UP000054632">
    <property type="component" value="Unassembled WGS sequence"/>
</dbReference>